<dbReference type="RefSeq" id="WP_135763016.1">
    <property type="nucleotide sequence ID" value="NZ_RQHV01000023.1"/>
</dbReference>
<dbReference type="PANTHER" id="PTHR38011">
    <property type="entry name" value="DIHYDROFOLATE REDUCTASE FAMILY PROTEIN (AFU_ORTHOLOGUE AFUA_8G06820)"/>
    <property type="match status" value="1"/>
</dbReference>
<dbReference type="PANTHER" id="PTHR38011:SF11">
    <property type="entry name" value="2,5-DIAMINO-6-RIBOSYLAMINO-4(3H)-PYRIMIDINONE 5'-PHOSPHATE REDUCTASE"/>
    <property type="match status" value="1"/>
</dbReference>
<dbReference type="GO" id="GO:0009231">
    <property type="term" value="P:riboflavin biosynthetic process"/>
    <property type="evidence" value="ECO:0007669"/>
    <property type="project" value="InterPro"/>
</dbReference>
<dbReference type="GO" id="GO:0008703">
    <property type="term" value="F:5-amino-6-(5-phosphoribosylamino)uracil reductase activity"/>
    <property type="evidence" value="ECO:0007669"/>
    <property type="project" value="InterPro"/>
</dbReference>
<dbReference type="InterPro" id="IPR024072">
    <property type="entry name" value="DHFR-like_dom_sf"/>
</dbReference>
<dbReference type="AlphaFoldDB" id="A0A4R9LRY4"/>
<dbReference type="InterPro" id="IPR050765">
    <property type="entry name" value="Riboflavin_Biosynth_HTPR"/>
</dbReference>
<dbReference type="SUPFAM" id="SSF53597">
    <property type="entry name" value="Dihydrofolate reductase-like"/>
    <property type="match status" value="1"/>
</dbReference>
<dbReference type="EMBL" id="RQHV01000023">
    <property type="protein sequence ID" value="TGN13790.1"/>
    <property type="molecule type" value="Genomic_DNA"/>
</dbReference>
<feature type="domain" description="Bacterial bifunctional deaminase-reductase C-terminal" evidence="1">
    <location>
        <begin position="2"/>
        <end position="173"/>
    </location>
</feature>
<sequence length="189" mass="21241">MRKLIMWNVVTLDGYFEGEKNWDLSFHELVWGKELEEFSLTQLKSADMLVFGAATYKGMADYWTKAEGDEGEIAKLMNEIQKIVCSSTLKTADWNNTIVAKDAVAEISKLKLQGNGDMFVFGSGNLSESLMKAKLFDEFRLCIAPVFLGDGRLLFNQGIPHKKLNLLEAHPLATGGIILRYAPKEESRQ</sequence>
<organism evidence="2 3">
    <name type="scientific">Leptospira ilyithenensis</name>
    <dbReference type="NCBI Taxonomy" id="2484901"/>
    <lineage>
        <taxon>Bacteria</taxon>
        <taxon>Pseudomonadati</taxon>
        <taxon>Spirochaetota</taxon>
        <taxon>Spirochaetia</taxon>
        <taxon>Leptospirales</taxon>
        <taxon>Leptospiraceae</taxon>
        <taxon>Leptospira</taxon>
    </lineage>
</organism>
<gene>
    <name evidence="2" type="ORF">EHS11_03440</name>
</gene>
<proteinExistence type="predicted"/>
<evidence type="ECO:0000259" key="1">
    <source>
        <dbReference type="Pfam" id="PF01872"/>
    </source>
</evidence>
<reference evidence="2" key="1">
    <citation type="journal article" date="2019" name="PLoS Negl. Trop. Dis.">
        <title>Revisiting the worldwide diversity of Leptospira species in the environment.</title>
        <authorList>
            <person name="Vincent A.T."/>
            <person name="Schiettekatte O."/>
            <person name="Bourhy P."/>
            <person name="Veyrier F.J."/>
            <person name="Picardeau M."/>
        </authorList>
    </citation>
    <scope>NUCLEOTIDE SEQUENCE [LARGE SCALE GENOMIC DNA]</scope>
    <source>
        <strain evidence="2">201400974</strain>
    </source>
</reference>
<evidence type="ECO:0000313" key="3">
    <source>
        <dbReference type="Proteomes" id="UP000298264"/>
    </source>
</evidence>
<keyword evidence="3" id="KW-1185">Reference proteome</keyword>
<dbReference type="Pfam" id="PF01872">
    <property type="entry name" value="RibD_C"/>
    <property type="match status" value="1"/>
</dbReference>
<dbReference type="OrthoDB" id="195113at2"/>
<evidence type="ECO:0000313" key="2">
    <source>
        <dbReference type="EMBL" id="TGN13790.1"/>
    </source>
</evidence>
<dbReference type="Gene3D" id="3.40.430.10">
    <property type="entry name" value="Dihydrofolate Reductase, subunit A"/>
    <property type="match status" value="1"/>
</dbReference>
<dbReference type="InterPro" id="IPR002734">
    <property type="entry name" value="RibDG_C"/>
</dbReference>
<name>A0A4R9LRY4_9LEPT</name>
<accession>A0A4R9LRY4</accession>
<protein>
    <submittedName>
        <fullName evidence="2">Dihydrofolate reductase</fullName>
    </submittedName>
</protein>
<dbReference type="Proteomes" id="UP000298264">
    <property type="component" value="Unassembled WGS sequence"/>
</dbReference>
<comment type="caution">
    <text evidence="2">The sequence shown here is derived from an EMBL/GenBank/DDBJ whole genome shotgun (WGS) entry which is preliminary data.</text>
</comment>